<proteinExistence type="predicted"/>
<gene>
    <name evidence="2" type="ORF">V1264_005674</name>
</gene>
<evidence type="ECO:0000313" key="2">
    <source>
        <dbReference type="EMBL" id="KAK7096373.1"/>
    </source>
</evidence>
<name>A0AAN9B019_9CAEN</name>
<comment type="caution">
    <text evidence="2">The sequence shown here is derived from an EMBL/GenBank/DDBJ whole genome shotgun (WGS) entry which is preliminary data.</text>
</comment>
<dbReference type="EMBL" id="JBAMIC010000014">
    <property type="protein sequence ID" value="KAK7096373.1"/>
    <property type="molecule type" value="Genomic_DNA"/>
</dbReference>
<sequence>MLEFQVINNEQNGKFIWIKSASDLDGTQVLSVQPAIKMQQRRVLCMPFQARALHKLPCRQLYEPKHSARTGSGGTSSPMPSSTATSQPWYSANTPRATSQPWYSANTPTATSQPW</sequence>
<feature type="compositionally biased region" description="Low complexity" evidence="1">
    <location>
        <begin position="75"/>
        <end position="88"/>
    </location>
</feature>
<evidence type="ECO:0000256" key="1">
    <source>
        <dbReference type="SAM" id="MobiDB-lite"/>
    </source>
</evidence>
<protein>
    <submittedName>
        <fullName evidence="2">Uncharacterized protein</fullName>
    </submittedName>
</protein>
<feature type="compositionally biased region" description="Polar residues" evidence="1">
    <location>
        <begin position="89"/>
        <end position="115"/>
    </location>
</feature>
<evidence type="ECO:0000313" key="3">
    <source>
        <dbReference type="Proteomes" id="UP001374579"/>
    </source>
</evidence>
<accession>A0AAN9B019</accession>
<organism evidence="2 3">
    <name type="scientific">Littorina saxatilis</name>
    <dbReference type="NCBI Taxonomy" id="31220"/>
    <lineage>
        <taxon>Eukaryota</taxon>
        <taxon>Metazoa</taxon>
        <taxon>Spiralia</taxon>
        <taxon>Lophotrochozoa</taxon>
        <taxon>Mollusca</taxon>
        <taxon>Gastropoda</taxon>
        <taxon>Caenogastropoda</taxon>
        <taxon>Littorinimorpha</taxon>
        <taxon>Littorinoidea</taxon>
        <taxon>Littorinidae</taxon>
        <taxon>Littorina</taxon>
    </lineage>
</organism>
<dbReference type="AlphaFoldDB" id="A0AAN9B019"/>
<reference evidence="2 3" key="1">
    <citation type="submission" date="2024-02" db="EMBL/GenBank/DDBJ databases">
        <title>Chromosome-scale genome assembly of the rough periwinkle Littorina saxatilis.</title>
        <authorList>
            <person name="De Jode A."/>
            <person name="Faria R."/>
            <person name="Formenti G."/>
            <person name="Sims Y."/>
            <person name="Smith T.P."/>
            <person name="Tracey A."/>
            <person name="Wood J.M.D."/>
            <person name="Zagrodzka Z.B."/>
            <person name="Johannesson K."/>
            <person name="Butlin R.K."/>
            <person name="Leder E.H."/>
        </authorList>
    </citation>
    <scope>NUCLEOTIDE SEQUENCE [LARGE SCALE GENOMIC DNA]</scope>
    <source>
        <strain evidence="2">Snail1</strain>
        <tissue evidence="2">Muscle</tissue>
    </source>
</reference>
<keyword evidence="3" id="KW-1185">Reference proteome</keyword>
<feature type="region of interest" description="Disordered" evidence="1">
    <location>
        <begin position="63"/>
        <end position="115"/>
    </location>
</feature>
<dbReference type="Proteomes" id="UP001374579">
    <property type="component" value="Unassembled WGS sequence"/>
</dbReference>